<proteinExistence type="predicted"/>
<protein>
    <submittedName>
        <fullName evidence="1">Uncharacterized protein</fullName>
    </submittedName>
</protein>
<evidence type="ECO:0000313" key="2">
    <source>
        <dbReference type="Proteomes" id="UP000566819"/>
    </source>
</evidence>
<comment type="caution">
    <text evidence="1">The sequence shown here is derived from an EMBL/GenBank/DDBJ whole genome shotgun (WGS) entry which is preliminary data.</text>
</comment>
<organism evidence="1 2">
    <name type="scientific">Cudoniella acicularis</name>
    <dbReference type="NCBI Taxonomy" id="354080"/>
    <lineage>
        <taxon>Eukaryota</taxon>
        <taxon>Fungi</taxon>
        <taxon>Dikarya</taxon>
        <taxon>Ascomycota</taxon>
        <taxon>Pezizomycotina</taxon>
        <taxon>Leotiomycetes</taxon>
        <taxon>Helotiales</taxon>
        <taxon>Tricladiaceae</taxon>
        <taxon>Cudoniella</taxon>
    </lineage>
</organism>
<dbReference type="EMBL" id="JAAMPI010000262">
    <property type="protein sequence ID" value="KAF4633411.1"/>
    <property type="molecule type" value="Genomic_DNA"/>
</dbReference>
<accession>A0A8H4RQY3</accession>
<dbReference type="Proteomes" id="UP000566819">
    <property type="component" value="Unassembled WGS sequence"/>
</dbReference>
<reference evidence="1 2" key="1">
    <citation type="submission" date="2020-03" db="EMBL/GenBank/DDBJ databases">
        <title>Draft Genome Sequence of Cudoniella acicularis.</title>
        <authorList>
            <person name="Buettner E."/>
            <person name="Kellner H."/>
        </authorList>
    </citation>
    <scope>NUCLEOTIDE SEQUENCE [LARGE SCALE GENOMIC DNA]</scope>
    <source>
        <strain evidence="1 2">DSM 108380</strain>
    </source>
</reference>
<gene>
    <name evidence="1" type="ORF">G7Y89_g4705</name>
</gene>
<name>A0A8H4RQY3_9HELO</name>
<dbReference type="OrthoDB" id="5030973at2759"/>
<dbReference type="AlphaFoldDB" id="A0A8H4RQY3"/>
<evidence type="ECO:0000313" key="1">
    <source>
        <dbReference type="EMBL" id="KAF4633411.1"/>
    </source>
</evidence>
<sequence length="246" mass="27479">MERYGEKVILEPHSGTIELGGEKNDNEETRDKITHIEAYGRSVIGSMTRVSFGSFNSATACLLCMRFTFRYKKDSILRFKKAEIIVKFDKRADSSLSSAKEPVVHVFAPRKVCGKPTEEAKKFNYEVSLQSSLSIGPVTAGPTISMGSESLFKKEHKLEIKGLDQMMRKQKQPHIVIWTAIEDDLAKSGIPDELNLAVVVEHDGDFVEEAIPGHVLRGRHPKDSKEVAMMIMPLDPTVSSIMRTKA</sequence>
<keyword evidence="2" id="KW-1185">Reference proteome</keyword>